<dbReference type="InterPro" id="IPR032364">
    <property type="entry name" value="GramPos_pilinD1_N"/>
</dbReference>
<feature type="region of interest" description="Disordered" evidence="1">
    <location>
        <begin position="173"/>
        <end position="193"/>
    </location>
</feature>
<accession>A0ABZ2T170</accession>
<dbReference type="RefSeq" id="WP_206856747.1">
    <property type="nucleotide sequence ID" value="NZ_CP147250.1"/>
</dbReference>
<dbReference type="Gene3D" id="2.60.40.10">
    <property type="entry name" value="Immunoglobulins"/>
    <property type="match status" value="1"/>
</dbReference>
<keyword evidence="5" id="KW-1185">Reference proteome</keyword>
<dbReference type="Proteomes" id="UP000664360">
    <property type="component" value="Chromosome"/>
</dbReference>
<dbReference type="EMBL" id="CP147250">
    <property type="protein sequence ID" value="WYJ79974.1"/>
    <property type="molecule type" value="Genomic_DNA"/>
</dbReference>
<feature type="domain" description="Gram-positive pilin subunit D1 N-terminal" evidence="3">
    <location>
        <begin position="92"/>
        <end position="165"/>
    </location>
</feature>
<organism evidence="4 5">
    <name type="scientific">Candidatus Enterococcus mangumiae</name>
    <dbReference type="NCBI Taxonomy" id="2230878"/>
    <lineage>
        <taxon>Bacteria</taxon>
        <taxon>Bacillati</taxon>
        <taxon>Bacillota</taxon>
        <taxon>Bacilli</taxon>
        <taxon>Lactobacillales</taxon>
        <taxon>Enterococcaceae</taxon>
        <taxon>Enterococcus</taxon>
    </lineage>
</organism>
<evidence type="ECO:0000256" key="2">
    <source>
        <dbReference type="SAM" id="Phobius"/>
    </source>
</evidence>
<keyword evidence="2" id="KW-1133">Transmembrane helix</keyword>
<keyword evidence="2" id="KW-0472">Membrane</keyword>
<dbReference type="Pfam" id="PF16555">
    <property type="entry name" value="GramPos_pilinD1"/>
    <property type="match status" value="1"/>
</dbReference>
<evidence type="ECO:0000313" key="5">
    <source>
        <dbReference type="Proteomes" id="UP000664360"/>
    </source>
</evidence>
<keyword evidence="2" id="KW-0812">Transmembrane</keyword>
<sequence length="232" mass="25169">MSNGKNKYSILFISLFVLLFIFNGLTTPVYAEDGNFQLTIVKYKLSAQDIDKDLLPAEPTDKLETDITDESGQALAPFPGIRYRIVKVTPSNNSSDPFTEISGVEPIEITTGTNGQATISLSEGLYEITELANDELASPAEPVVVQLPAITDEGTRLEELFVYPKSSVLVSPVEGIDPPTSPARAGQTSPKRIPQTGGALSSLFPIYLTIALIVFLGIVVIVNFRPKRKKKP</sequence>
<name>A0ABZ2T170_9ENTE</name>
<evidence type="ECO:0000313" key="4">
    <source>
        <dbReference type="EMBL" id="WYJ79974.1"/>
    </source>
</evidence>
<evidence type="ECO:0000256" key="1">
    <source>
        <dbReference type="SAM" id="MobiDB-lite"/>
    </source>
</evidence>
<feature type="transmembrane region" description="Helical" evidence="2">
    <location>
        <begin position="204"/>
        <end position="224"/>
    </location>
</feature>
<evidence type="ECO:0000259" key="3">
    <source>
        <dbReference type="Pfam" id="PF16555"/>
    </source>
</evidence>
<reference evidence="4 5" key="1">
    <citation type="submission" date="2024-03" db="EMBL/GenBank/DDBJ databases">
        <title>The Genome Sequence of Enterococcus sp. DIV1094.</title>
        <authorList>
            <consortium name="The Broad Institute Genomics Platform"/>
            <consortium name="The Broad Institute Microbial Omics Core"/>
            <consortium name="The Broad Institute Genomic Center for Infectious Diseases"/>
            <person name="Earl A."/>
            <person name="Manson A."/>
            <person name="Gilmore M."/>
            <person name="Schwartman J."/>
            <person name="Shea T."/>
            <person name="Abouelleil A."/>
            <person name="Cao P."/>
            <person name="Chapman S."/>
            <person name="Cusick C."/>
            <person name="Young S."/>
            <person name="Neafsey D."/>
            <person name="Nusbaum C."/>
            <person name="Birren B."/>
        </authorList>
    </citation>
    <scope>NUCLEOTIDE SEQUENCE [LARGE SCALE GENOMIC DNA]</scope>
    <source>
        <strain evidence="4 5">DIV1094</strain>
    </source>
</reference>
<dbReference type="InterPro" id="IPR013783">
    <property type="entry name" value="Ig-like_fold"/>
</dbReference>
<proteinExistence type="predicted"/>
<protein>
    <recommendedName>
        <fullName evidence="3">Gram-positive pilin subunit D1 N-terminal domain-containing protein</fullName>
    </recommendedName>
</protein>
<gene>
    <name evidence="4" type="ORF">DOK79_001527</name>
</gene>